<comment type="caution">
    <text evidence="2">The sequence shown here is derived from an EMBL/GenBank/DDBJ whole genome shotgun (WGS) entry which is preliminary data.</text>
</comment>
<dbReference type="Proteomes" id="UP000225706">
    <property type="component" value="Unassembled WGS sequence"/>
</dbReference>
<dbReference type="PANTHER" id="PTHR33845">
    <property type="entry name" value="C2H2-TYPE DOMAIN-CONTAINING PROTEIN"/>
    <property type="match status" value="1"/>
</dbReference>
<proteinExistence type="predicted"/>
<name>A0A2B4R3D2_STYPI</name>
<gene>
    <name evidence="2" type="ORF">AWC38_SpisGene24529</name>
</gene>
<dbReference type="AlphaFoldDB" id="A0A2B4R3D2"/>
<keyword evidence="3" id="KW-1185">Reference proteome</keyword>
<organism evidence="2 3">
    <name type="scientific">Stylophora pistillata</name>
    <name type="common">Smooth cauliflower coral</name>
    <dbReference type="NCBI Taxonomy" id="50429"/>
    <lineage>
        <taxon>Eukaryota</taxon>
        <taxon>Metazoa</taxon>
        <taxon>Cnidaria</taxon>
        <taxon>Anthozoa</taxon>
        <taxon>Hexacorallia</taxon>
        <taxon>Scleractinia</taxon>
        <taxon>Astrocoeniina</taxon>
        <taxon>Pocilloporidae</taxon>
        <taxon>Stylophora</taxon>
    </lineage>
</organism>
<dbReference type="STRING" id="50429.A0A2B4R3D2"/>
<dbReference type="PANTHER" id="PTHR33845:SF1">
    <property type="entry name" value="C2H2-TYPE DOMAIN-CONTAINING PROTEIN"/>
    <property type="match status" value="1"/>
</dbReference>
<reference evidence="3" key="1">
    <citation type="journal article" date="2017" name="bioRxiv">
        <title>Comparative analysis of the genomes of Stylophora pistillata and Acropora digitifera provides evidence for extensive differences between species of corals.</title>
        <authorList>
            <person name="Voolstra C.R."/>
            <person name="Li Y."/>
            <person name="Liew Y.J."/>
            <person name="Baumgarten S."/>
            <person name="Zoccola D."/>
            <person name="Flot J.-F."/>
            <person name="Tambutte S."/>
            <person name="Allemand D."/>
            <person name="Aranda M."/>
        </authorList>
    </citation>
    <scope>NUCLEOTIDE SEQUENCE [LARGE SCALE GENOMIC DNA]</scope>
</reference>
<sequence length="613" mass="68508">MKTKTITPQVAFEDSQVTFQMEELALDETKMSTSESPIAENTPSTLLLIDPQTPATSVFSQIPATSASVYSPTEDDPLTSEWKPLEKLNSFLESRDIRPDLPFGEKSIKLSTKEIITVPNVIRMIIPESIVKQYLTYSKQCGFTPLSRRRLLRIMTVCSASVRKSLQSLDYISSAGGQAFDDLADVVNRLGDEFMGMTWAREQKERLKSAKRYLKVDFKVHVSKQSSIPDHCRAYALSDPKDKDYQMTCPHDHLETCHRCELLASVLTDIHDALEKISNSNVSRDVIEELAFIEGQAKQNILTWKAHQLRCVNQDEARLEVTNALYESSVLLLQDWAMKFLPRKFRESQSDWFEKRGMSWHITVSTRRAENKDLQMMTFVHVFQTCNPDSCMVLSIMKDVIGKLKSHLPQLKSVFYRQDNTGCYHCGATIRGASFASRCHGVSMKLLDFSDPQGGKGPCDRKAASLKSHMRVHPNQGSIIETSKQMVDAIQSSGGVPGVDVTLCSSLQNQKPSLNVKIAGVSLISNIEYNDGSLRVRKAYGIGPGKCIGLSELNSPQVVQVPDLVKCGGEKMPNAHFIQVKSRPQPRTAVNSQRCSETEEEPEGDTSTVPLFS</sequence>
<evidence type="ECO:0000256" key="1">
    <source>
        <dbReference type="SAM" id="MobiDB-lite"/>
    </source>
</evidence>
<evidence type="ECO:0000313" key="3">
    <source>
        <dbReference type="Proteomes" id="UP000225706"/>
    </source>
</evidence>
<evidence type="ECO:0000313" key="2">
    <source>
        <dbReference type="EMBL" id="PFX11656.1"/>
    </source>
</evidence>
<feature type="region of interest" description="Disordered" evidence="1">
    <location>
        <begin position="581"/>
        <end position="613"/>
    </location>
</feature>
<dbReference type="OrthoDB" id="5986202at2759"/>
<protein>
    <submittedName>
        <fullName evidence="2">Uncharacterized protein</fullName>
    </submittedName>
</protein>
<dbReference type="EMBL" id="LSMT01002063">
    <property type="protein sequence ID" value="PFX11656.1"/>
    <property type="molecule type" value="Genomic_DNA"/>
</dbReference>
<accession>A0A2B4R3D2</accession>